<dbReference type="Gene3D" id="1.20.141.10">
    <property type="entry name" value="Chitosanase, subunit A, domain 1"/>
    <property type="match status" value="1"/>
</dbReference>
<dbReference type="GO" id="GO:0016977">
    <property type="term" value="F:chitosanase activity"/>
    <property type="evidence" value="ECO:0007669"/>
    <property type="project" value="InterPro"/>
</dbReference>
<protein>
    <submittedName>
        <fullName evidence="2">Peptidoglycan-binding domain 1 protein</fullName>
    </submittedName>
</protein>
<dbReference type="SUPFAM" id="SSF53955">
    <property type="entry name" value="Lysozyme-like"/>
    <property type="match status" value="1"/>
</dbReference>
<organism evidence="2 3">
    <name type="scientific">Parvibaculum lavamentivorans (strain DS-1 / DSM 13023 / NCIMB 13966)</name>
    <dbReference type="NCBI Taxonomy" id="402881"/>
    <lineage>
        <taxon>Bacteria</taxon>
        <taxon>Pseudomonadati</taxon>
        <taxon>Pseudomonadota</taxon>
        <taxon>Alphaproteobacteria</taxon>
        <taxon>Hyphomicrobiales</taxon>
        <taxon>Parvibaculaceae</taxon>
        <taxon>Parvibaculum</taxon>
    </lineage>
</organism>
<dbReference type="Pfam" id="PF01471">
    <property type="entry name" value="PG_binding_1"/>
    <property type="match status" value="1"/>
</dbReference>
<dbReference type="AlphaFoldDB" id="A7HRM9"/>
<gene>
    <name evidence="2" type="ordered locus">Plav_0939</name>
</gene>
<dbReference type="GO" id="GO:0005576">
    <property type="term" value="C:extracellular region"/>
    <property type="evidence" value="ECO:0007669"/>
    <property type="project" value="InterPro"/>
</dbReference>
<dbReference type="SUPFAM" id="SSF47090">
    <property type="entry name" value="PGBD-like"/>
    <property type="match status" value="1"/>
</dbReference>
<evidence type="ECO:0000313" key="2">
    <source>
        <dbReference type="EMBL" id="ABS62562.1"/>
    </source>
</evidence>
<dbReference type="InterPro" id="IPR036366">
    <property type="entry name" value="PGBDSf"/>
</dbReference>
<proteinExistence type="predicted"/>
<dbReference type="InterPro" id="IPR002477">
    <property type="entry name" value="Peptidoglycan-bd-like"/>
</dbReference>
<dbReference type="RefSeq" id="WP_012109816.1">
    <property type="nucleotide sequence ID" value="NC_009719.1"/>
</dbReference>
<sequence length="310" mass="33981">MLSELQKEAAKAIVNIFETGAVRGDYARVTLLAGDSGHLTYGRAQTTLGSGNLHLLIKAYCEAPGAAYARACEPYLPRLADIDLRLDSDWTFRNLLKEAGADPVMRDTQDAFFDRVYWTPAAASAIRLGLTEALSLAIVYDSVVHGSWISLRDRTLAKAGQPSKAGERAWSLAYVRERRNWLAMHSNTLLRKTIYRMEAFEALIAAKNWSLALPMTVRGIRIDEPALGYRPPVTASATDVTTRNLRLTSPRMTGNDVRALEAALVKEGYAINCDGVFDEGLEKALKSFQQDYGLIADGVAGPATRIMLGI</sequence>
<name>A7HRM9_PARL1</name>
<dbReference type="Pfam" id="PF01374">
    <property type="entry name" value="Glyco_hydro_46"/>
    <property type="match status" value="1"/>
</dbReference>
<evidence type="ECO:0000259" key="1">
    <source>
        <dbReference type="Pfam" id="PF01471"/>
    </source>
</evidence>
<dbReference type="GO" id="GO:0005975">
    <property type="term" value="P:carbohydrate metabolic process"/>
    <property type="evidence" value="ECO:0007669"/>
    <property type="project" value="InterPro"/>
</dbReference>
<dbReference type="CAZy" id="GH46">
    <property type="family name" value="Glycoside Hydrolase Family 46"/>
</dbReference>
<feature type="domain" description="Peptidoglycan binding-like" evidence="1">
    <location>
        <begin position="253"/>
        <end position="306"/>
    </location>
</feature>
<dbReference type="InterPro" id="IPR036365">
    <property type="entry name" value="PGBD-like_sf"/>
</dbReference>
<dbReference type="Gene3D" id="1.10.101.10">
    <property type="entry name" value="PGBD-like superfamily/PGBD"/>
    <property type="match status" value="1"/>
</dbReference>
<dbReference type="Proteomes" id="UP000006377">
    <property type="component" value="Chromosome"/>
</dbReference>
<dbReference type="OrthoDB" id="3809801at2"/>
<dbReference type="EMBL" id="CP000774">
    <property type="protein sequence ID" value="ABS62562.1"/>
    <property type="molecule type" value="Genomic_DNA"/>
</dbReference>
<accession>A7HRM9</accession>
<keyword evidence="3" id="KW-1185">Reference proteome</keyword>
<reference evidence="2 3" key="1">
    <citation type="journal article" date="2011" name="Stand. Genomic Sci.">
        <title>Complete genome sequence of Parvibaculum lavamentivorans type strain (DS-1(T)).</title>
        <authorList>
            <person name="Schleheck D."/>
            <person name="Weiss M."/>
            <person name="Pitluck S."/>
            <person name="Bruce D."/>
            <person name="Land M.L."/>
            <person name="Han S."/>
            <person name="Saunders E."/>
            <person name="Tapia R."/>
            <person name="Detter C."/>
            <person name="Brettin T."/>
            <person name="Han J."/>
            <person name="Woyke T."/>
            <person name="Goodwin L."/>
            <person name="Pennacchio L."/>
            <person name="Nolan M."/>
            <person name="Cook A.M."/>
            <person name="Kjelleberg S."/>
            <person name="Thomas T."/>
        </authorList>
    </citation>
    <scope>NUCLEOTIDE SEQUENCE [LARGE SCALE GENOMIC DNA]</scope>
    <source>
        <strain evidence="3">DS-1 / DSM 13023 / NCIMB 13966</strain>
    </source>
</reference>
<evidence type="ECO:0000313" key="3">
    <source>
        <dbReference type="Proteomes" id="UP000006377"/>
    </source>
</evidence>
<dbReference type="STRING" id="402881.Plav_0939"/>
<dbReference type="InterPro" id="IPR000400">
    <property type="entry name" value="Glyco_hydro_46"/>
</dbReference>
<dbReference type="eggNOG" id="COG3409">
    <property type="taxonomic scope" value="Bacteria"/>
</dbReference>
<dbReference type="KEGG" id="pla:Plav_0939"/>
<dbReference type="HOGENOM" id="CLU_077937_0_0_5"/>
<dbReference type="InterPro" id="IPR023346">
    <property type="entry name" value="Lysozyme-like_dom_sf"/>
</dbReference>